<evidence type="ECO:0000256" key="5">
    <source>
        <dbReference type="ARBA" id="ARBA00022692"/>
    </source>
</evidence>
<evidence type="ECO:0000256" key="2">
    <source>
        <dbReference type="ARBA" id="ARBA00022448"/>
    </source>
</evidence>
<dbReference type="InterPro" id="IPR012910">
    <property type="entry name" value="Plug_dom"/>
</dbReference>
<keyword evidence="7" id="KW-0406">Ion transport</keyword>
<evidence type="ECO:0000256" key="8">
    <source>
        <dbReference type="ARBA" id="ARBA00023077"/>
    </source>
</evidence>
<keyword evidence="2 11" id="KW-0813">Transport</keyword>
<feature type="domain" description="TonB-dependent receptor plug" evidence="15">
    <location>
        <begin position="177"/>
        <end position="287"/>
    </location>
</feature>
<dbReference type="SUPFAM" id="SSF56935">
    <property type="entry name" value="Porins"/>
    <property type="match status" value="1"/>
</dbReference>
<comment type="similarity">
    <text evidence="11 12">Belongs to the TonB-dependent receptor family.</text>
</comment>
<proteinExistence type="inferred from homology"/>
<keyword evidence="6" id="KW-0408">Iron</keyword>
<organism evidence="16 17">
    <name type="scientific">Kordiimonas pumila</name>
    <dbReference type="NCBI Taxonomy" id="2161677"/>
    <lineage>
        <taxon>Bacteria</taxon>
        <taxon>Pseudomonadati</taxon>
        <taxon>Pseudomonadota</taxon>
        <taxon>Alphaproteobacteria</taxon>
        <taxon>Kordiimonadales</taxon>
        <taxon>Kordiimonadaceae</taxon>
        <taxon>Kordiimonas</taxon>
    </lineage>
</organism>
<evidence type="ECO:0000256" key="12">
    <source>
        <dbReference type="RuleBase" id="RU003357"/>
    </source>
</evidence>
<evidence type="ECO:0000256" key="9">
    <source>
        <dbReference type="ARBA" id="ARBA00023136"/>
    </source>
</evidence>
<keyword evidence="17" id="KW-1185">Reference proteome</keyword>
<dbReference type="InterPro" id="IPR036942">
    <property type="entry name" value="Beta-barrel_TonB_sf"/>
</dbReference>
<dbReference type="Gene3D" id="3.55.50.30">
    <property type="match status" value="1"/>
</dbReference>
<evidence type="ECO:0000259" key="14">
    <source>
        <dbReference type="Pfam" id="PF00593"/>
    </source>
</evidence>
<evidence type="ECO:0000256" key="13">
    <source>
        <dbReference type="SAM" id="SignalP"/>
    </source>
</evidence>
<evidence type="ECO:0000259" key="15">
    <source>
        <dbReference type="Pfam" id="PF07715"/>
    </source>
</evidence>
<dbReference type="InterPro" id="IPR039426">
    <property type="entry name" value="TonB-dep_rcpt-like"/>
</dbReference>
<keyword evidence="8 12" id="KW-0798">TonB box</keyword>
<name>A0ABV7D4M1_9PROT</name>
<keyword evidence="10 11" id="KW-0998">Cell outer membrane</keyword>
<evidence type="ECO:0000256" key="4">
    <source>
        <dbReference type="ARBA" id="ARBA00022496"/>
    </source>
</evidence>
<evidence type="ECO:0000256" key="6">
    <source>
        <dbReference type="ARBA" id="ARBA00023004"/>
    </source>
</evidence>
<sequence>MLTIMPFYVGVLYFRKFLALSIMLLAALSFGIQASAADTQKKYDFHIEAATLGEALDELVQITKVQLLFPHKLAKETGIKPVIGSFFVQEALDILLEGTGFSSGLTKGGMVVVSSKKAQVGKTVKQTKEKRLLAGISSFLFGNEPVSIKNSNQDNDDPSEGLIEELLVTATRRKSTVLDVPYNIQALSAQSLENAGAQNMKDFVRLIPGLSFTDTGARDGLRVFLRGLRSGDDIGLIPTTSTYLDDTLVDRPSNFRPLDLKIVDIERIEVLRGPQGTLYGGGSVGGTLRYISKKPAMNEWSGRVGTLGSYTDSGSLNYNISGMVNTPIVDDKVAMRVSAGYFSNSGVVDNSNLDEDNIDWEATFSGRISLRIAPTEKLAVDVAYHREDTTYGDASQYDNALGEYNVDYDYLGRKKDITNLTNLTVSYDFGFAELVSSISYIDEKIEHSADITRTIRDRYIASLVADTSIPVPDITSYNEVFADNASLSEEIRLVSNTNGRFDWIVGAFIYDAKSAGGYDEYVEQPFDYQNDIEALLGVKINDDRQWRGRYQTTYNQWAVFGEFGLNITDTWHASVGIRHYDFKRTGLNSQIDQWAARDEYGFARLTPIESEISTGELNENGEALRFNTSYELNDSSLLYFTVAEGYRPGGFNVANSATELPDEYKQYESDTLISYELGGKFSLFENHIYLSSSVYYIDWSNMQTQIQLPTLFGKRGNAGKAHSKGLELELNARNLFAKGLDAAIGYAYTDAKLDETIDGIGYEAESVPFVPKHSVSFLLDYQKTLRSGWVMGVNFLTTYTGPTYTGFGPITPGYDGASDNDEYFFLGDYFLANMSVRLERGSWVVRMSADNLLGSEGNTYREISRSQSLYRDPSVFINIVRPRTIGIELTRHF</sequence>
<evidence type="ECO:0000256" key="10">
    <source>
        <dbReference type="ARBA" id="ARBA00023237"/>
    </source>
</evidence>
<accession>A0ABV7D4M1</accession>
<keyword evidence="4" id="KW-0410">Iron transport</keyword>
<evidence type="ECO:0000313" key="16">
    <source>
        <dbReference type="EMBL" id="MFC3052133.1"/>
    </source>
</evidence>
<feature type="signal peptide" evidence="13">
    <location>
        <begin position="1"/>
        <end position="36"/>
    </location>
</feature>
<evidence type="ECO:0000256" key="1">
    <source>
        <dbReference type="ARBA" id="ARBA00004571"/>
    </source>
</evidence>
<dbReference type="InterPro" id="IPR000531">
    <property type="entry name" value="Beta-barrel_TonB"/>
</dbReference>
<keyword evidence="3 11" id="KW-1134">Transmembrane beta strand</keyword>
<dbReference type="EMBL" id="JBHRSL010000010">
    <property type="protein sequence ID" value="MFC3052133.1"/>
    <property type="molecule type" value="Genomic_DNA"/>
</dbReference>
<feature type="domain" description="TonB-dependent receptor-like beta-barrel" evidence="14">
    <location>
        <begin position="489"/>
        <end position="852"/>
    </location>
</feature>
<evidence type="ECO:0000256" key="7">
    <source>
        <dbReference type="ARBA" id="ARBA00023065"/>
    </source>
</evidence>
<gene>
    <name evidence="16" type="ORF">ACFOKA_09480</name>
</gene>
<keyword evidence="16" id="KW-0675">Receptor</keyword>
<dbReference type="PROSITE" id="PS52016">
    <property type="entry name" value="TONB_DEPENDENT_REC_3"/>
    <property type="match status" value="1"/>
</dbReference>
<feature type="chain" id="PRO_5047380983" evidence="13">
    <location>
        <begin position="37"/>
        <end position="893"/>
    </location>
</feature>
<reference evidence="17" key="1">
    <citation type="journal article" date="2019" name="Int. J. Syst. Evol. Microbiol.">
        <title>The Global Catalogue of Microorganisms (GCM) 10K type strain sequencing project: providing services to taxonomists for standard genome sequencing and annotation.</title>
        <authorList>
            <consortium name="The Broad Institute Genomics Platform"/>
            <consortium name="The Broad Institute Genome Sequencing Center for Infectious Disease"/>
            <person name="Wu L."/>
            <person name="Ma J."/>
        </authorList>
    </citation>
    <scope>NUCLEOTIDE SEQUENCE [LARGE SCALE GENOMIC DNA]</scope>
    <source>
        <strain evidence="17">KCTC 62164</strain>
    </source>
</reference>
<dbReference type="Proteomes" id="UP001595444">
    <property type="component" value="Unassembled WGS sequence"/>
</dbReference>
<dbReference type="Pfam" id="PF00593">
    <property type="entry name" value="TonB_dep_Rec_b-barrel"/>
    <property type="match status" value="1"/>
</dbReference>
<comment type="subcellular location">
    <subcellularLocation>
        <location evidence="1 11">Cell outer membrane</location>
        <topology evidence="1 11">Multi-pass membrane protein</topology>
    </subcellularLocation>
</comment>
<dbReference type="Pfam" id="PF07715">
    <property type="entry name" value="Plug"/>
    <property type="match status" value="1"/>
</dbReference>
<comment type="caution">
    <text evidence="16">The sequence shown here is derived from an EMBL/GenBank/DDBJ whole genome shotgun (WGS) entry which is preliminary data.</text>
</comment>
<keyword evidence="9 11" id="KW-0472">Membrane</keyword>
<dbReference type="PANTHER" id="PTHR32552">
    <property type="entry name" value="FERRICHROME IRON RECEPTOR-RELATED"/>
    <property type="match status" value="1"/>
</dbReference>
<evidence type="ECO:0000256" key="11">
    <source>
        <dbReference type="PROSITE-ProRule" id="PRU01360"/>
    </source>
</evidence>
<evidence type="ECO:0000313" key="17">
    <source>
        <dbReference type="Proteomes" id="UP001595444"/>
    </source>
</evidence>
<keyword evidence="13" id="KW-0732">Signal</keyword>
<dbReference type="RefSeq" id="WP_194214180.1">
    <property type="nucleotide sequence ID" value="NZ_CP061205.1"/>
</dbReference>
<keyword evidence="5 11" id="KW-0812">Transmembrane</keyword>
<protein>
    <submittedName>
        <fullName evidence="16">TonB-dependent receptor</fullName>
    </submittedName>
</protein>
<evidence type="ECO:0000256" key="3">
    <source>
        <dbReference type="ARBA" id="ARBA00022452"/>
    </source>
</evidence>
<dbReference type="PANTHER" id="PTHR32552:SF81">
    <property type="entry name" value="TONB-DEPENDENT OUTER MEMBRANE RECEPTOR"/>
    <property type="match status" value="1"/>
</dbReference>
<dbReference type="Gene3D" id="2.40.170.20">
    <property type="entry name" value="TonB-dependent receptor, beta-barrel domain"/>
    <property type="match status" value="1"/>
</dbReference>